<reference evidence="11" key="1">
    <citation type="submission" date="2011-11" db="EMBL/GenBank/DDBJ databases">
        <title>Improved High-Quality Draft sequence of Desulfovibrio sp. U5L.</title>
        <authorList>
            <consortium name="US DOE Joint Genome Institute"/>
            <person name="Lucas S."/>
            <person name="Han J."/>
            <person name="Lapidus A."/>
            <person name="Cheng J.-F."/>
            <person name="Goodwin L."/>
            <person name="Pitluck S."/>
            <person name="Peters L."/>
            <person name="Ovchinnikova G."/>
            <person name="Held B."/>
            <person name="Detter J.C."/>
            <person name="Han C."/>
            <person name="Tapia R."/>
            <person name="Land M."/>
            <person name="Hauser L."/>
            <person name="Kyrpides N."/>
            <person name="Ivanova N."/>
            <person name="Pagani I."/>
            <person name="Gabster J."/>
            <person name="Walker C."/>
            <person name="Stolyar S."/>
            <person name="Stahl D."/>
            <person name="Arkin A."/>
            <person name="Dehal P."/>
            <person name="Hazen T."/>
            <person name="Woyke T."/>
        </authorList>
    </citation>
    <scope>NUCLEOTIDE SEQUENCE [LARGE SCALE GENOMIC DNA]</scope>
    <source>
        <strain evidence="11">U5L</strain>
    </source>
</reference>
<dbReference type="Pfam" id="PF02518">
    <property type="entry name" value="HATPase_c"/>
    <property type="match status" value="1"/>
</dbReference>
<dbReference type="CDD" id="cd00075">
    <property type="entry name" value="HATPase"/>
    <property type="match status" value="1"/>
</dbReference>
<feature type="domain" description="PAS" evidence="8">
    <location>
        <begin position="575"/>
        <end position="626"/>
    </location>
</feature>
<dbReference type="EMBL" id="JH600068">
    <property type="protein sequence ID" value="EIG52683.1"/>
    <property type="molecule type" value="Genomic_DNA"/>
</dbReference>
<dbReference type="AlphaFoldDB" id="I2PYS7"/>
<dbReference type="SUPFAM" id="SSF47384">
    <property type="entry name" value="Homodimeric domain of signal transducing histidine kinase"/>
    <property type="match status" value="1"/>
</dbReference>
<dbReference type="InterPro" id="IPR005467">
    <property type="entry name" value="His_kinase_dom"/>
</dbReference>
<dbReference type="PROSITE" id="PS50112">
    <property type="entry name" value="PAS"/>
    <property type="match status" value="2"/>
</dbReference>
<dbReference type="InterPro" id="IPR036890">
    <property type="entry name" value="HATPase_C_sf"/>
</dbReference>
<dbReference type="NCBIfam" id="TIGR00229">
    <property type="entry name" value="sensory_box"/>
    <property type="match status" value="3"/>
</dbReference>
<keyword evidence="3" id="KW-0597">Phosphoprotein</keyword>
<dbReference type="SUPFAM" id="SSF55874">
    <property type="entry name" value="ATPase domain of HSP90 chaperone/DNA topoisomerase II/histidine kinase"/>
    <property type="match status" value="1"/>
</dbReference>
<feature type="transmembrane region" description="Helical" evidence="6">
    <location>
        <begin position="268"/>
        <end position="289"/>
    </location>
</feature>
<dbReference type="InterPro" id="IPR000700">
    <property type="entry name" value="PAS-assoc_C"/>
</dbReference>
<feature type="domain" description="PAS" evidence="8">
    <location>
        <begin position="449"/>
        <end position="505"/>
    </location>
</feature>
<dbReference type="Gene3D" id="3.30.565.10">
    <property type="entry name" value="Histidine kinase-like ATPase, C-terminal domain"/>
    <property type="match status" value="1"/>
</dbReference>
<dbReference type="Gene3D" id="3.30.450.20">
    <property type="entry name" value="PAS domain"/>
    <property type="match status" value="3"/>
</dbReference>
<name>I2PYS7_9BACT</name>
<evidence type="ECO:0000259" key="10">
    <source>
        <dbReference type="PROSITE" id="PS50839"/>
    </source>
</evidence>
<dbReference type="InterPro" id="IPR013656">
    <property type="entry name" value="PAS_4"/>
</dbReference>
<dbReference type="Pfam" id="PF13426">
    <property type="entry name" value="PAS_9"/>
    <property type="match status" value="2"/>
</dbReference>
<dbReference type="SUPFAM" id="SSF55785">
    <property type="entry name" value="PYP-like sensor domain (PAS domain)"/>
    <property type="match status" value="3"/>
</dbReference>
<keyword evidence="6" id="KW-0812">Transmembrane</keyword>
<evidence type="ECO:0000256" key="5">
    <source>
        <dbReference type="ARBA" id="ARBA00022777"/>
    </source>
</evidence>
<dbReference type="eggNOG" id="COG2205">
    <property type="taxonomic scope" value="Bacteria"/>
</dbReference>
<accession>I2PYS7</accession>
<dbReference type="HOGENOM" id="CLU_008086_0_0_7"/>
<feature type="domain" description="PAC" evidence="9">
    <location>
        <begin position="522"/>
        <end position="574"/>
    </location>
</feature>
<evidence type="ECO:0000256" key="4">
    <source>
        <dbReference type="ARBA" id="ARBA00022679"/>
    </source>
</evidence>
<dbReference type="InterPro" id="IPR052162">
    <property type="entry name" value="Sensor_kinase/Photoreceptor"/>
</dbReference>
<dbReference type="InterPro" id="IPR003594">
    <property type="entry name" value="HATPase_dom"/>
</dbReference>
<dbReference type="Gene3D" id="1.10.287.130">
    <property type="match status" value="1"/>
</dbReference>
<dbReference type="GO" id="GO:0000155">
    <property type="term" value="F:phosphorelay sensor kinase activity"/>
    <property type="evidence" value="ECO:0007669"/>
    <property type="project" value="InterPro"/>
</dbReference>
<evidence type="ECO:0000259" key="9">
    <source>
        <dbReference type="PROSITE" id="PS50113"/>
    </source>
</evidence>
<dbReference type="PROSITE" id="PS50839">
    <property type="entry name" value="CHASE"/>
    <property type="match status" value="1"/>
</dbReference>
<dbReference type="OrthoDB" id="9787818at2"/>
<dbReference type="PANTHER" id="PTHR43304:SF1">
    <property type="entry name" value="PAC DOMAIN-CONTAINING PROTEIN"/>
    <property type="match status" value="1"/>
</dbReference>
<dbReference type="PROSITE" id="PS50113">
    <property type="entry name" value="PAC"/>
    <property type="match status" value="2"/>
</dbReference>
<dbReference type="PANTHER" id="PTHR43304">
    <property type="entry name" value="PHYTOCHROME-LIKE PROTEIN CPH1"/>
    <property type="match status" value="1"/>
</dbReference>
<protein>
    <recommendedName>
        <fullName evidence="2">histidine kinase</fullName>
        <ecNumber evidence="2">2.7.13.3</ecNumber>
    </recommendedName>
</protein>
<evidence type="ECO:0000256" key="3">
    <source>
        <dbReference type="ARBA" id="ARBA00022553"/>
    </source>
</evidence>
<keyword evidence="6" id="KW-1133">Transmembrane helix</keyword>
<dbReference type="InterPro" id="IPR001610">
    <property type="entry name" value="PAC"/>
</dbReference>
<dbReference type="CDD" id="cd00082">
    <property type="entry name" value="HisKA"/>
    <property type="match status" value="1"/>
</dbReference>
<feature type="domain" description="PAC" evidence="9">
    <location>
        <begin position="400"/>
        <end position="452"/>
    </location>
</feature>
<dbReference type="InterPro" id="IPR006189">
    <property type="entry name" value="CHASE_dom"/>
</dbReference>
<dbReference type="STRING" id="596152.DesU5LDRAFT_0982"/>
<keyword evidence="5" id="KW-0418">Kinase</keyword>
<dbReference type="SMART" id="SM00387">
    <property type="entry name" value="HATPase_c"/>
    <property type="match status" value="1"/>
</dbReference>
<dbReference type="Pfam" id="PF08448">
    <property type="entry name" value="PAS_4"/>
    <property type="match status" value="1"/>
</dbReference>
<proteinExistence type="predicted"/>
<evidence type="ECO:0000259" key="7">
    <source>
        <dbReference type="PROSITE" id="PS50109"/>
    </source>
</evidence>
<evidence type="ECO:0000256" key="1">
    <source>
        <dbReference type="ARBA" id="ARBA00000085"/>
    </source>
</evidence>
<feature type="domain" description="CHASE" evidence="10">
    <location>
        <begin position="111"/>
        <end position="201"/>
    </location>
</feature>
<keyword evidence="6" id="KW-0472">Membrane</keyword>
<dbReference type="InterPro" id="IPR003661">
    <property type="entry name" value="HisK_dim/P_dom"/>
</dbReference>
<dbReference type="EC" id="2.7.13.3" evidence="2"/>
<dbReference type="SMART" id="SM00091">
    <property type="entry name" value="PAS"/>
    <property type="match status" value="3"/>
</dbReference>
<dbReference type="SMART" id="SM00086">
    <property type="entry name" value="PAC"/>
    <property type="match status" value="3"/>
</dbReference>
<dbReference type="SMART" id="SM01079">
    <property type="entry name" value="CHASE"/>
    <property type="match status" value="1"/>
</dbReference>
<dbReference type="eggNOG" id="COG3452">
    <property type="taxonomic scope" value="Bacteria"/>
</dbReference>
<gene>
    <name evidence="11" type="ORF">DesU5LDRAFT_0982</name>
</gene>
<dbReference type="CDD" id="cd00130">
    <property type="entry name" value="PAS"/>
    <property type="match status" value="3"/>
</dbReference>
<dbReference type="Pfam" id="PF00512">
    <property type="entry name" value="HisKA"/>
    <property type="match status" value="1"/>
</dbReference>
<dbReference type="InterPro" id="IPR036097">
    <property type="entry name" value="HisK_dim/P_sf"/>
</dbReference>
<keyword evidence="4" id="KW-0808">Transferase</keyword>
<organism evidence="11">
    <name type="scientific">Desulfovibrio sp. U5L</name>
    <dbReference type="NCBI Taxonomy" id="596152"/>
    <lineage>
        <taxon>Bacteria</taxon>
        <taxon>Pseudomonadati</taxon>
        <taxon>Thermodesulfobacteriota</taxon>
        <taxon>Desulfovibrionia</taxon>
        <taxon>Desulfovibrionales</taxon>
        <taxon>Desulfovibrionaceae</taxon>
        <taxon>Desulfovibrio</taxon>
    </lineage>
</organism>
<dbReference type="eggNOG" id="COG3829">
    <property type="taxonomic scope" value="Bacteria"/>
</dbReference>
<comment type="catalytic activity">
    <reaction evidence="1">
        <text>ATP + protein L-histidine = ADP + protein N-phospho-L-histidine.</text>
        <dbReference type="EC" id="2.7.13.3"/>
    </reaction>
</comment>
<feature type="domain" description="Histidine kinase" evidence="7">
    <location>
        <begin position="704"/>
        <end position="914"/>
    </location>
</feature>
<sequence length="914" mass="98339">MAKGLFSKAGILLLGFATAALLVVPAGWLVFRVENARFLEGRRATVQAHLGEVRLALEAALAARLAFLHALAAFAASRPDVGDREFAVFAARLVEGEPDIRSVQLARGLTVSHVFPEAANPGILGLSLPKALPPPQAAALAETLASGRMTLLGPVPLLQGGQGLIARMPVMLPAGQVGPDAPRLWGLATVILDSDAFFRDVGPGQIGAIRLAIRAGGDAEPAGARVHGDPAIFGDAPVVADMAVPGGSWRLAAIPAAGWAPMAVRWSLLGPAGATWLVLGLVFSVFLTWPARLARGIRLATAALDAAKGDLERTVEARTRELSAANESLGNLYEYAPVGIFTSGPEGRYQTANHCLARMYGFDTPEELLAGVADIRNQIYFDPAERQALLARLGTCGHLSNYETRRRTRTGAPIWVSLNVRAVCDDAGTILRLEGFCVDITERKRADASLRLLWAAVEQSPASILITDADGTIEYVNPHFTVLTGFTPEEARGQNPRMLKSGVHPPAFYATLWETLAAGRVWRGEFCNRTKDGGLYWEDSSISPVRDEAGRITHFVAVKEDITAQKESKDRLRRLMAEFEAIFDASSVGIVHLGPDRRVVRVNRRFSELFGLAAMELAGRALEDIHGGITRLRAFRQETLARVEAGESVHFEERFRGQAGHVFWCSIHGKRIEPDSPASGSIWIFDDISARRELEAVREDVERIMRHDLKAPLNSIVNLPELIAAVGPVTDEQREMLGEIERSGEVMLRQIELSLDLYKMETGTYLPQVQRIDLARIVATTAGMLAKTATFRGVAVNLETEGEPVFAMGSAVLCQNIAANLLKNAIEAEEAGGTVTIRVFAQAGRTVLTIHNPSPVPADILPVFFEKYATSGKTGGSGLGTYSARLMAESQDGRISLESSPAAGTTVTVSLPGA</sequence>
<dbReference type="InterPro" id="IPR035965">
    <property type="entry name" value="PAS-like_dom_sf"/>
</dbReference>
<dbReference type="InterPro" id="IPR000014">
    <property type="entry name" value="PAS"/>
</dbReference>
<evidence type="ECO:0000313" key="11">
    <source>
        <dbReference type="EMBL" id="EIG52683.1"/>
    </source>
</evidence>
<evidence type="ECO:0000259" key="8">
    <source>
        <dbReference type="PROSITE" id="PS50112"/>
    </source>
</evidence>
<dbReference type="SMART" id="SM00388">
    <property type="entry name" value="HisKA"/>
    <property type="match status" value="1"/>
</dbReference>
<evidence type="ECO:0000256" key="6">
    <source>
        <dbReference type="SAM" id="Phobius"/>
    </source>
</evidence>
<dbReference type="PROSITE" id="PS50109">
    <property type="entry name" value="HIS_KIN"/>
    <property type="match status" value="1"/>
</dbReference>
<evidence type="ECO:0000256" key="2">
    <source>
        <dbReference type="ARBA" id="ARBA00012438"/>
    </source>
</evidence>